<dbReference type="PANTHER" id="PTHR35807">
    <property type="entry name" value="TRANSCRIPTIONAL REGULATOR REDD-RELATED"/>
    <property type="match status" value="1"/>
</dbReference>
<feature type="compositionally biased region" description="Low complexity" evidence="2">
    <location>
        <begin position="299"/>
        <end position="313"/>
    </location>
</feature>
<keyword evidence="3" id="KW-1133">Transmembrane helix</keyword>
<dbReference type="CDD" id="cd00118">
    <property type="entry name" value="LysM"/>
    <property type="match status" value="1"/>
</dbReference>
<dbReference type="InterPro" id="IPR036779">
    <property type="entry name" value="LysM_dom_sf"/>
</dbReference>
<evidence type="ECO:0000256" key="1">
    <source>
        <dbReference type="ARBA" id="ARBA00023012"/>
    </source>
</evidence>
<protein>
    <submittedName>
        <fullName evidence="5">LysM peptidoglycan-binding domain-containing protein</fullName>
    </submittedName>
</protein>
<accession>A0ABT5Z5P6</accession>
<name>A0ABT5Z5P6_9ACTN</name>
<gene>
    <name evidence="5" type="ORF">P2L57_22430</name>
</gene>
<feature type="region of interest" description="Disordered" evidence="2">
    <location>
        <begin position="232"/>
        <end position="334"/>
    </location>
</feature>
<dbReference type="InterPro" id="IPR051677">
    <property type="entry name" value="AfsR-DnrI-RedD_regulator"/>
</dbReference>
<keyword evidence="1" id="KW-0902">Two-component regulatory system</keyword>
<evidence type="ECO:0000256" key="3">
    <source>
        <dbReference type="SAM" id="Phobius"/>
    </source>
</evidence>
<evidence type="ECO:0000259" key="4">
    <source>
        <dbReference type="SMART" id="SM01043"/>
    </source>
</evidence>
<feature type="compositionally biased region" description="Basic residues" evidence="2">
    <location>
        <begin position="12"/>
        <end position="24"/>
    </location>
</feature>
<dbReference type="SUPFAM" id="SSF46894">
    <property type="entry name" value="C-terminal effector domain of the bipartite response regulators"/>
    <property type="match status" value="1"/>
</dbReference>
<feature type="transmembrane region" description="Helical" evidence="3">
    <location>
        <begin position="81"/>
        <end position="102"/>
    </location>
</feature>
<dbReference type="SMART" id="SM01043">
    <property type="entry name" value="BTAD"/>
    <property type="match status" value="1"/>
</dbReference>
<dbReference type="RefSeq" id="WP_275817333.1">
    <property type="nucleotide sequence ID" value="NZ_BAAANM010000007.1"/>
</dbReference>
<dbReference type="EMBL" id="JARHTQ010000015">
    <property type="protein sequence ID" value="MDF2258375.1"/>
    <property type="molecule type" value="Genomic_DNA"/>
</dbReference>
<reference evidence="5 6" key="1">
    <citation type="submission" date="2023-03" db="EMBL/GenBank/DDBJ databases">
        <title>Draft genome sequence of type strain Streptomyces ferralitis JCM 14344.</title>
        <authorList>
            <person name="Klaysubun C."/>
            <person name="Duangmal K."/>
        </authorList>
    </citation>
    <scope>NUCLEOTIDE SEQUENCE [LARGE SCALE GENOMIC DNA]</scope>
    <source>
        <strain evidence="5 6">JCM 14344</strain>
    </source>
</reference>
<dbReference type="InterPro" id="IPR016032">
    <property type="entry name" value="Sig_transdc_resp-reg_C-effctor"/>
</dbReference>
<keyword evidence="6" id="KW-1185">Reference proteome</keyword>
<feature type="domain" description="Bacterial transcriptional activator" evidence="4">
    <location>
        <begin position="864"/>
        <end position="1003"/>
    </location>
</feature>
<feature type="compositionally biased region" description="Low complexity" evidence="2">
    <location>
        <begin position="737"/>
        <end position="747"/>
    </location>
</feature>
<dbReference type="InterPro" id="IPR036388">
    <property type="entry name" value="WH-like_DNA-bd_sf"/>
</dbReference>
<feature type="transmembrane region" description="Helical" evidence="3">
    <location>
        <begin position="29"/>
        <end position="52"/>
    </location>
</feature>
<feature type="compositionally biased region" description="Polar residues" evidence="2">
    <location>
        <begin position="701"/>
        <end position="716"/>
    </location>
</feature>
<dbReference type="InterPro" id="IPR011990">
    <property type="entry name" value="TPR-like_helical_dom_sf"/>
</dbReference>
<keyword evidence="3" id="KW-0472">Membrane</keyword>
<evidence type="ECO:0000313" key="5">
    <source>
        <dbReference type="EMBL" id="MDF2258375.1"/>
    </source>
</evidence>
<comment type="caution">
    <text evidence="5">The sequence shown here is derived from an EMBL/GenBank/DDBJ whole genome shotgun (WGS) entry which is preliminary data.</text>
</comment>
<feature type="compositionally biased region" description="Pro residues" evidence="2">
    <location>
        <begin position="273"/>
        <end position="287"/>
    </location>
</feature>
<feature type="compositionally biased region" description="Basic and acidic residues" evidence="2">
    <location>
        <begin position="1"/>
        <end position="11"/>
    </location>
</feature>
<dbReference type="Gene3D" id="3.10.350.10">
    <property type="entry name" value="LysM domain"/>
    <property type="match status" value="1"/>
</dbReference>
<feature type="region of interest" description="Disordered" evidence="2">
    <location>
        <begin position="1"/>
        <end position="24"/>
    </location>
</feature>
<feature type="transmembrane region" description="Helical" evidence="3">
    <location>
        <begin position="339"/>
        <end position="360"/>
    </location>
</feature>
<dbReference type="PANTHER" id="PTHR35807:SF2">
    <property type="entry name" value="TRANSCRIPTIONAL ACTIVATOR DOMAIN"/>
    <property type="match status" value="1"/>
</dbReference>
<evidence type="ECO:0000256" key="2">
    <source>
        <dbReference type="SAM" id="MobiDB-lite"/>
    </source>
</evidence>
<dbReference type="Gene3D" id="1.25.40.10">
    <property type="entry name" value="Tetratricopeptide repeat domain"/>
    <property type="match status" value="1"/>
</dbReference>
<dbReference type="Proteomes" id="UP001220022">
    <property type="component" value="Unassembled WGS sequence"/>
</dbReference>
<feature type="compositionally biased region" description="Pro residues" evidence="2">
    <location>
        <begin position="642"/>
        <end position="663"/>
    </location>
</feature>
<dbReference type="Gene3D" id="1.10.10.10">
    <property type="entry name" value="Winged helix-like DNA-binding domain superfamily/Winged helix DNA-binding domain"/>
    <property type="match status" value="1"/>
</dbReference>
<proteinExistence type="predicted"/>
<dbReference type="InterPro" id="IPR005158">
    <property type="entry name" value="BTAD"/>
</dbReference>
<feature type="region of interest" description="Disordered" evidence="2">
    <location>
        <begin position="624"/>
        <end position="757"/>
    </location>
</feature>
<keyword evidence="3" id="KW-0812">Transmembrane</keyword>
<organism evidence="5 6">
    <name type="scientific">Streptantibioticus ferralitis</name>
    <dbReference type="NCBI Taxonomy" id="236510"/>
    <lineage>
        <taxon>Bacteria</taxon>
        <taxon>Bacillati</taxon>
        <taxon>Actinomycetota</taxon>
        <taxon>Actinomycetes</taxon>
        <taxon>Kitasatosporales</taxon>
        <taxon>Streptomycetaceae</taxon>
        <taxon>Streptantibioticus</taxon>
    </lineage>
</organism>
<sequence>MPAPHHPDRTRRDRPKPQRARRTARRAGLLIRGILAATVLAALLAGIPWGLWHYVGWPLPHHIPTGTEAEATLLSPMSTTFLLNTMACILWPTWCMFALDVVRVAGQAARTTEWPTVHPGGPLRCLAAILVGTIVFSLLSQRSTPAAGQSPAVAVPTVRLPLATATTTGPTPAAMAAFIEPAPPHGDTQSVHTDREGTVVVQPPHEGIYDSLWRIAQRTLGDGSHWPQIYALNQGRPQPDGHTLTNPNLIRPGWTLLLPNQPPPTTGGDHHPTTPPDTKPHPTPSRPSAPITAPNRSQPAAPTPSVAPTTGPALSPPATAPHHPHAGEGTSHLSPGVTLHTGAFVGLGLAGLITAALLTVRLRRRIRYRPGSGERADLTIAPVVRALRFAHDQTSPDEELNQPSSAETAVVIQPEPEADAETAAKLVTVGGRVIGVKDGQALAWNLARARGLGLVGPGALDAIRALLISLLAEQQQPPHRRVDILIPAVDARLLLDEQPARTPHTRLRIVPDLDSALEAMESELFTRTRAATDQHTQVHSELVLVATPAEHSDRRLQAILDNGSTLGMVGILIGQWRPGGTARIRPDGTVAAADPTLAETLTGARLFTLPTHDANDLLDLLRDAEPTEPPRTPDDTTTATPTAPPPAPEPPLARRPAPPPVEAPPTLLTAAQPQPVSDPADPDAYEFGPADGPEAVPDTEPATQLRSRSDAIASTRTIDEPESDGQRAASAEPHGGPESTAPTTTTPTAPPPAPEPSLHLAVLGRMRLTHHQDDGGQHADLTDVLAPKQREVLAYLALHPDGTRREALTTAIWPDAPADRPYNSFHATLSQLRRALRTATRDALSDITVHHDGHYTLDHELVAVDLWNLRDALQASRGEADGQQRRAALERVVDLYTGDFADGLMAEWLEAPREALRRDVLDAVSALVRLLRDAEPEQALALLERARTFDRYNEAIYRDIARFQAHLGQRDAIPRTLALLTTILAELDDQPSRETVALCEFLQRPRPANPPTRDRAAS</sequence>
<dbReference type="InterPro" id="IPR018392">
    <property type="entry name" value="LysM"/>
</dbReference>
<evidence type="ECO:0000313" key="6">
    <source>
        <dbReference type="Proteomes" id="UP001220022"/>
    </source>
</evidence>